<evidence type="ECO:0000313" key="2">
    <source>
        <dbReference type="EMBL" id="KIW12727.1"/>
    </source>
</evidence>
<dbReference type="GeneID" id="27337088"/>
<reference evidence="2 3" key="1">
    <citation type="submission" date="2015-01" db="EMBL/GenBank/DDBJ databases">
        <title>The Genome Sequence of Exophiala spinifera CBS89968.</title>
        <authorList>
            <consortium name="The Broad Institute Genomics Platform"/>
            <person name="Cuomo C."/>
            <person name="de Hoog S."/>
            <person name="Gorbushina A."/>
            <person name="Stielow B."/>
            <person name="Teixiera M."/>
            <person name="Abouelleil A."/>
            <person name="Chapman S.B."/>
            <person name="Priest M."/>
            <person name="Young S.K."/>
            <person name="Wortman J."/>
            <person name="Nusbaum C."/>
            <person name="Birren B."/>
        </authorList>
    </citation>
    <scope>NUCLEOTIDE SEQUENCE [LARGE SCALE GENOMIC DNA]</scope>
    <source>
        <strain evidence="2 3">CBS 89968</strain>
    </source>
</reference>
<dbReference type="RefSeq" id="XP_016232943.1">
    <property type="nucleotide sequence ID" value="XM_016384320.1"/>
</dbReference>
<dbReference type="Proteomes" id="UP000053328">
    <property type="component" value="Unassembled WGS sequence"/>
</dbReference>
<dbReference type="HOGENOM" id="CLU_068296_0_0_1"/>
<dbReference type="EMBL" id="KN847498">
    <property type="protein sequence ID" value="KIW12727.1"/>
    <property type="molecule type" value="Genomic_DNA"/>
</dbReference>
<accession>A0A0D1ZIP5</accession>
<evidence type="ECO:0000313" key="3">
    <source>
        <dbReference type="Proteomes" id="UP000053328"/>
    </source>
</evidence>
<keyword evidence="3" id="KW-1185">Reference proteome</keyword>
<feature type="compositionally biased region" description="Basic residues" evidence="1">
    <location>
        <begin position="275"/>
        <end position="288"/>
    </location>
</feature>
<dbReference type="AlphaFoldDB" id="A0A0D1ZIP5"/>
<dbReference type="OrthoDB" id="3519912at2759"/>
<feature type="region of interest" description="Disordered" evidence="1">
    <location>
        <begin position="1"/>
        <end position="52"/>
    </location>
</feature>
<name>A0A0D1ZIP5_9EURO</name>
<organism evidence="2 3">
    <name type="scientific">Exophiala spinifera</name>
    <dbReference type="NCBI Taxonomy" id="91928"/>
    <lineage>
        <taxon>Eukaryota</taxon>
        <taxon>Fungi</taxon>
        <taxon>Dikarya</taxon>
        <taxon>Ascomycota</taxon>
        <taxon>Pezizomycotina</taxon>
        <taxon>Eurotiomycetes</taxon>
        <taxon>Chaetothyriomycetidae</taxon>
        <taxon>Chaetothyriales</taxon>
        <taxon>Herpotrichiellaceae</taxon>
        <taxon>Exophiala</taxon>
    </lineage>
</organism>
<feature type="compositionally biased region" description="Basic and acidic residues" evidence="1">
    <location>
        <begin position="1"/>
        <end position="12"/>
    </location>
</feature>
<gene>
    <name evidence="2" type="ORF">PV08_10005</name>
</gene>
<evidence type="ECO:0000256" key="1">
    <source>
        <dbReference type="SAM" id="MobiDB-lite"/>
    </source>
</evidence>
<dbReference type="VEuPathDB" id="FungiDB:PV08_10005"/>
<protein>
    <submittedName>
        <fullName evidence="2">Uncharacterized protein</fullName>
    </submittedName>
</protein>
<sequence length="288" mass="32317">MPGDRGRDDHGSQRRSSQPTNPRRGRDSSHSSHNSQLPENVVQTATPPSMTPQEKAWWAMSFEELYQHAYSKDFGKRKSQSRKDGRVRIIKWLCAKEGITPYVVPSIAPTTPATATVRRTVRPTGAISHPEAILRTSDPDLQRRIDAAESQYRTWTQADLTELAMQRSYQLLKDSNGKLPSRSVAALANWHAGWDVLKSEREKKWWLGDGIDLVNKAKAMGYQGPPNSKKYDVIVWLRSTPEAAELDVAENVAEPTPNKNSNPAKRKAGEAAQRVAKRRAKGSKRWNG</sequence>
<feature type="compositionally biased region" description="Polar residues" evidence="1">
    <location>
        <begin position="31"/>
        <end position="52"/>
    </location>
</feature>
<proteinExistence type="predicted"/>
<feature type="region of interest" description="Disordered" evidence="1">
    <location>
        <begin position="248"/>
        <end position="288"/>
    </location>
</feature>